<dbReference type="Pfam" id="PF02518">
    <property type="entry name" value="HATPase_c"/>
    <property type="match status" value="1"/>
</dbReference>
<dbReference type="PANTHER" id="PTHR43065">
    <property type="entry name" value="SENSOR HISTIDINE KINASE"/>
    <property type="match status" value="1"/>
</dbReference>
<dbReference type="SMART" id="SM00387">
    <property type="entry name" value="HATPase_c"/>
    <property type="match status" value="1"/>
</dbReference>
<dbReference type="EC" id="2.7.13.3" evidence="3"/>
<feature type="domain" description="HAMP" evidence="9">
    <location>
        <begin position="334"/>
        <end position="386"/>
    </location>
</feature>
<dbReference type="Pfam" id="PF00512">
    <property type="entry name" value="HisKA"/>
    <property type="match status" value="1"/>
</dbReference>
<evidence type="ECO:0000259" key="9">
    <source>
        <dbReference type="PROSITE" id="PS50885"/>
    </source>
</evidence>
<dbReference type="GO" id="GO:0016301">
    <property type="term" value="F:kinase activity"/>
    <property type="evidence" value="ECO:0007669"/>
    <property type="project" value="UniProtKB-KW"/>
</dbReference>
<dbReference type="InterPro" id="IPR003594">
    <property type="entry name" value="HATPase_dom"/>
</dbReference>
<dbReference type="PRINTS" id="PR00344">
    <property type="entry name" value="BCTRLSENSOR"/>
</dbReference>
<dbReference type="InterPro" id="IPR036097">
    <property type="entry name" value="HisK_dim/P_sf"/>
</dbReference>
<accession>A0ABW1ZES9</accession>
<dbReference type="Gene3D" id="3.30.450.20">
    <property type="entry name" value="PAS domain"/>
    <property type="match status" value="1"/>
</dbReference>
<gene>
    <name evidence="10" type="ORF">ACFQBQ_17755</name>
</gene>
<evidence type="ECO:0000256" key="1">
    <source>
        <dbReference type="ARBA" id="ARBA00000085"/>
    </source>
</evidence>
<dbReference type="Gene3D" id="6.10.340.10">
    <property type="match status" value="1"/>
</dbReference>
<dbReference type="Gene3D" id="3.30.565.10">
    <property type="entry name" value="Histidine kinase-like ATPase, C-terminal domain"/>
    <property type="match status" value="1"/>
</dbReference>
<dbReference type="SUPFAM" id="SSF47384">
    <property type="entry name" value="Homodimeric domain of signal transducing histidine kinase"/>
    <property type="match status" value="1"/>
</dbReference>
<keyword evidence="7" id="KW-0472">Membrane</keyword>
<dbReference type="PANTHER" id="PTHR43065:SF42">
    <property type="entry name" value="TWO-COMPONENT SENSOR PPRA"/>
    <property type="match status" value="1"/>
</dbReference>
<keyword evidence="4" id="KW-0597">Phosphoprotein</keyword>
<organism evidence="10 11">
    <name type="scientific">Granulicella cerasi</name>
    <dbReference type="NCBI Taxonomy" id="741063"/>
    <lineage>
        <taxon>Bacteria</taxon>
        <taxon>Pseudomonadati</taxon>
        <taxon>Acidobacteriota</taxon>
        <taxon>Terriglobia</taxon>
        <taxon>Terriglobales</taxon>
        <taxon>Acidobacteriaceae</taxon>
        <taxon>Granulicella</taxon>
    </lineage>
</organism>
<feature type="transmembrane region" description="Helical" evidence="7">
    <location>
        <begin position="47"/>
        <end position="71"/>
    </location>
</feature>
<evidence type="ECO:0000256" key="3">
    <source>
        <dbReference type="ARBA" id="ARBA00012438"/>
    </source>
</evidence>
<keyword evidence="11" id="KW-1185">Reference proteome</keyword>
<dbReference type="SUPFAM" id="SSF55874">
    <property type="entry name" value="ATPase domain of HSP90 chaperone/DNA topoisomerase II/histidine kinase"/>
    <property type="match status" value="1"/>
</dbReference>
<comment type="caution">
    <text evidence="10">The sequence shown here is derived from an EMBL/GenBank/DDBJ whole genome shotgun (WGS) entry which is preliminary data.</text>
</comment>
<evidence type="ECO:0000256" key="5">
    <source>
        <dbReference type="ARBA" id="ARBA00022679"/>
    </source>
</evidence>
<evidence type="ECO:0000256" key="4">
    <source>
        <dbReference type="ARBA" id="ARBA00022553"/>
    </source>
</evidence>
<dbReference type="SMART" id="SM00304">
    <property type="entry name" value="HAMP"/>
    <property type="match status" value="1"/>
</dbReference>
<evidence type="ECO:0000313" key="10">
    <source>
        <dbReference type="EMBL" id="MFC6647383.1"/>
    </source>
</evidence>
<evidence type="ECO:0000256" key="2">
    <source>
        <dbReference type="ARBA" id="ARBA00004370"/>
    </source>
</evidence>
<dbReference type="InterPro" id="IPR000014">
    <property type="entry name" value="PAS"/>
</dbReference>
<keyword evidence="5" id="KW-0808">Transferase</keyword>
<dbReference type="InterPro" id="IPR004358">
    <property type="entry name" value="Sig_transdc_His_kin-like_C"/>
</dbReference>
<comment type="subcellular location">
    <subcellularLocation>
        <location evidence="2">Membrane</location>
    </subcellularLocation>
</comment>
<evidence type="ECO:0000256" key="7">
    <source>
        <dbReference type="SAM" id="Phobius"/>
    </source>
</evidence>
<dbReference type="SUPFAM" id="SSF55785">
    <property type="entry name" value="PYP-like sensor domain (PAS domain)"/>
    <property type="match status" value="1"/>
</dbReference>
<dbReference type="InterPro" id="IPR005467">
    <property type="entry name" value="His_kinase_dom"/>
</dbReference>
<evidence type="ECO:0000259" key="8">
    <source>
        <dbReference type="PROSITE" id="PS50109"/>
    </source>
</evidence>
<feature type="domain" description="Histidine kinase" evidence="8">
    <location>
        <begin position="536"/>
        <end position="758"/>
    </location>
</feature>
<dbReference type="RefSeq" id="WP_263370716.1">
    <property type="nucleotide sequence ID" value="NZ_JAGSYD010000002.1"/>
</dbReference>
<dbReference type="CDD" id="cd06225">
    <property type="entry name" value="HAMP"/>
    <property type="match status" value="1"/>
</dbReference>
<dbReference type="Gene3D" id="1.10.287.130">
    <property type="match status" value="1"/>
</dbReference>
<protein>
    <recommendedName>
        <fullName evidence="3">histidine kinase</fullName>
        <ecNumber evidence="3">2.7.13.3</ecNumber>
    </recommendedName>
</protein>
<dbReference type="EMBL" id="JBHSWI010000001">
    <property type="protein sequence ID" value="MFC6647383.1"/>
    <property type="molecule type" value="Genomic_DNA"/>
</dbReference>
<name>A0ABW1ZES9_9BACT</name>
<dbReference type="Pfam" id="PF13188">
    <property type="entry name" value="PAS_8"/>
    <property type="match status" value="1"/>
</dbReference>
<dbReference type="InterPro" id="IPR036890">
    <property type="entry name" value="HATPase_C_sf"/>
</dbReference>
<dbReference type="SMART" id="SM00388">
    <property type="entry name" value="HisKA"/>
    <property type="match status" value="1"/>
</dbReference>
<feature type="transmembrane region" description="Helical" evidence="7">
    <location>
        <begin position="91"/>
        <end position="113"/>
    </location>
</feature>
<dbReference type="CDD" id="cd00082">
    <property type="entry name" value="HisKA"/>
    <property type="match status" value="1"/>
</dbReference>
<keyword evidence="7" id="KW-0812">Transmembrane</keyword>
<evidence type="ECO:0000256" key="6">
    <source>
        <dbReference type="ARBA" id="ARBA00022777"/>
    </source>
</evidence>
<comment type="catalytic activity">
    <reaction evidence="1">
        <text>ATP + protein L-histidine = ADP + protein N-phospho-L-histidine.</text>
        <dbReference type="EC" id="2.7.13.3"/>
    </reaction>
</comment>
<proteinExistence type="predicted"/>
<evidence type="ECO:0000313" key="11">
    <source>
        <dbReference type="Proteomes" id="UP001596391"/>
    </source>
</evidence>
<dbReference type="Proteomes" id="UP001596391">
    <property type="component" value="Unassembled WGS sequence"/>
</dbReference>
<dbReference type="InterPro" id="IPR035965">
    <property type="entry name" value="PAS-like_dom_sf"/>
</dbReference>
<keyword evidence="7" id="KW-1133">Transmembrane helix</keyword>
<keyword evidence="6 10" id="KW-0418">Kinase</keyword>
<dbReference type="InterPro" id="IPR003661">
    <property type="entry name" value="HisK_dim/P_dom"/>
</dbReference>
<sequence>MGTNATRRRIAIITLGVCLLLLFLGLATLNAFNLNFLNPASASQTLVFIALSTVAFILFLAVLFALVRNILKLYADQRSRVLGTRLRTRMLWGAVLVSVIPLVFMFAFSYLLMNRALDRWFSQPVTQMRDDANRLAVELFRYAAANARSEADSIGVEISAARTDNTAAINDVFAHHDLTLQGGFAVIYHDNHPIASLHLPTGSSAQIHALQPPDEATDEDPTHLPPVISTTLNAPAPEAILIAARRNDEPFYNVAGTDYTLATAGLKNGNILVVGLPIPNGISATSLRLRSAADAYWTLFRERRVVRNLYMFLLLLITVLALFACCWLALTLAKQVTKPIETLADAMEAIASGDYAHRVDQTATEELGELSASFNAMASDLDNARLIAEQSTQQLSELNIALLARRRELETIIETIPSGLVTLSAERNVVLANRAFYELLDPGGQRSFVALTLDAIFPAEVVETLDRLLRRSHRMGSAAAELEVATTAGTKQLSATIAVIDDGPQHDVRGYVLVLEDATELLRAQKQSAWKEVARRVAHEIKNPLTPIALNAELIRRHIDRLEPLITEASIDTRSPAVIQRSTEVISSSVETMRQLVDQFSALAEFPTARPRPADINSIVENSLALFAGRLGNIRVHKQLARELPLVLADPNALQRALSNLIDNAAEAMQNSLLRELTLSTRPLESGMVELCVADTGSGLTDELRSRLFLPYFSTKQRGTGLGLSIAAKIIQEHQGNIRAEKNVPSGARFIIELRPANETQELPEQRPLISDF</sequence>
<dbReference type="PROSITE" id="PS50885">
    <property type="entry name" value="HAMP"/>
    <property type="match status" value="1"/>
</dbReference>
<dbReference type="InterPro" id="IPR003660">
    <property type="entry name" value="HAMP_dom"/>
</dbReference>
<dbReference type="Pfam" id="PF00672">
    <property type="entry name" value="HAMP"/>
    <property type="match status" value="1"/>
</dbReference>
<dbReference type="SUPFAM" id="SSF158472">
    <property type="entry name" value="HAMP domain-like"/>
    <property type="match status" value="1"/>
</dbReference>
<dbReference type="InterPro" id="IPR017232">
    <property type="entry name" value="NtrY"/>
</dbReference>
<dbReference type="PIRSF" id="PIRSF037532">
    <property type="entry name" value="STHK_NtrY"/>
    <property type="match status" value="1"/>
</dbReference>
<reference evidence="11" key="1">
    <citation type="journal article" date="2019" name="Int. J. Syst. Evol. Microbiol.">
        <title>The Global Catalogue of Microorganisms (GCM) 10K type strain sequencing project: providing services to taxonomists for standard genome sequencing and annotation.</title>
        <authorList>
            <consortium name="The Broad Institute Genomics Platform"/>
            <consortium name="The Broad Institute Genome Sequencing Center for Infectious Disease"/>
            <person name="Wu L."/>
            <person name="Ma J."/>
        </authorList>
    </citation>
    <scope>NUCLEOTIDE SEQUENCE [LARGE SCALE GENOMIC DNA]</scope>
    <source>
        <strain evidence="11">CGMCC 1.16026</strain>
    </source>
</reference>
<dbReference type="PROSITE" id="PS50109">
    <property type="entry name" value="HIS_KIN"/>
    <property type="match status" value="1"/>
</dbReference>
<feature type="transmembrane region" description="Helical" evidence="7">
    <location>
        <begin position="309"/>
        <end position="330"/>
    </location>
</feature>